<accession>A0A6P4Y973</accession>
<dbReference type="Pfam" id="PF25439">
    <property type="entry name" value="TPR_CFAP46_N"/>
    <property type="match status" value="1"/>
</dbReference>
<feature type="compositionally biased region" description="Basic and acidic residues" evidence="1">
    <location>
        <begin position="1479"/>
        <end position="1495"/>
    </location>
</feature>
<dbReference type="InterPro" id="IPR011990">
    <property type="entry name" value="TPR-like_helical_dom_sf"/>
</dbReference>
<dbReference type="PANTHER" id="PTHR15977">
    <property type="entry name" value="CILIA- AND FLAGELLA-ASSOCIATED PROTEIN 46"/>
    <property type="match status" value="1"/>
</dbReference>
<dbReference type="SUPFAM" id="SSF48452">
    <property type="entry name" value="TPR-like"/>
    <property type="match status" value="1"/>
</dbReference>
<dbReference type="GO" id="GO:0060294">
    <property type="term" value="P:cilium movement involved in cell motility"/>
    <property type="evidence" value="ECO:0007669"/>
    <property type="project" value="InterPro"/>
</dbReference>
<keyword evidence="2" id="KW-1185">Reference proteome</keyword>
<dbReference type="GO" id="GO:0035082">
    <property type="term" value="P:axoneme assembly"/>
    <property type="evidence" value="ECO:0007669"/>
    <property type="project" value="InterPro"/>
</dbReference>
<feature type="compositionally biased region" description="Basic and acidic residues" evidence="1">
    <location>
        <begin position="1145"/>
        <end position="1163"/>
    </location>
</feature>
<dbReference type="Proteomes" id="UP000515135">
    <property type="component" value="Unplaced"/>
</dbReference>
<organism evidence="2 3">
    <name type="scientific">Branchiostoma belcheri</name>
    <name type="common">Amphioxus</name>
    <dbReference type="NCBI Taxonomy" id="7741"/>
    <lineage>
        <taxon>Eukaryota</taxon>
        <taxon>Metazoa</taxon>
        <taxon>Chordata</taxon>
        <taxon>Cephalochordata</taxon>
        <taxon>Leptocardii</taxon>
        <taxon>Amphioxiformes</taxon>
        <taxon>Branchiostomatidae</taxon>
        <taxon>Branchiostoma</taxon>
    </lineage>
</organism>
<dbReference type="KEGG" id="bbel:109470919"/>
<feature type="region of interest" description="Disordered" evidence="1">
    <location>
        <begin position="1474"/>
        <end position="1501"/>
    </location>
</feature>
<gene>
    <name evidence="3" type="primary">LOC109470919</name>
</gene>
<dbReference type="InterPro" id="IPR039586">
    <property type="entry name" value="CFAP46"/>
</dbReference>
<feature type="region of interest" description="Disordered" evidence="1">
    <location>
        <begin position="1145"/>
        <end position="1179"/>
    </location>
</feature>
<dbReference type="GeneID" id="109470919"/>
<evidence type="ECO:0000313" key="2">
    <source>
        <dbReference type="Proteomes" id="UP000515135"/>
    </source>
</evidence>
<dbReference type="Gene3D" id="1.25.40.10">
    <property type="entry name" value="Tetratricopeptide repeat domain"/>
    <property type="match status" value="1"/>
</dbReference>
<feature type="region of interest" description="Disordered" evidence="1">
    <location>
        <begin position="287"/>
        <end position="317"/>
    </location>
</feature>
<dbReference type="RefSeq" id="XP_019625575.1">
    <property type="nucleotide sequence ID" value="XM_019770016.1"/>
</dbReference>
<dbReference type="InterPro" id="IPR057466">
    <property type="entry name" value="CFAP46_TPR"/>
</dbReference>
<sequence>MDTNIRTLLSAAQKYGAKDGQVYLDQAFEVLKGAGDQVPAVDSAAAFGLDLYVICAELGFQYGHLDITNECLRLYFLRTPPPNQFLCRAYLCQAQMLAPTSADNPEQLEKAVVYLLKAISFAKETPRYHFLVYNASVLYWQMCRPFLKPNHRQHLAKSLHQVVRALDEIDDKDYEWRAQLMIALIECLMDSNKPKDAETISNLAATFTRQNVPSLFKDVFRLQIKHKLGEPGKALRDLLKVTASGDLAVYYKICKLKTGLESGEPHPNLHRELFKILRQILQQEDDMQSHASSYSGGRKSQTLSDKEREKEISANPPSIEERPSLLLELGRLCLDHNFPDLATQCVDGIMACPVKDEATMLQAEFMNCDLMVKNLKNKMESYTKSAVEVRVLAIKRLMQALQNAVRYGDPNVIQAGCVTQWNMCLPLLQPNLRQHVRRPLAMVAEALEDIESLLILLRCQVHTELAKCEEDQEQIEVAMDHLRKAILLDDSGQYRERLETMLHRLQLRIQLYKTPERQEDQAAMIIEQARKSSESGTVRMKRSLLVRAGQALAPDAFLLVLDSESETKGRVTGAGSAKLGQTAGGGKGVETVITQLAAKARQFEKSVKKAAGHLKRLGDENDRERAQLWADLAKTARKQEVWDVCRVACRFCLLYDDGRWKPFPGEVTINESPNKEEKKDTLEGPVSVESTTMLYDRDLVRMLAEVHFINSEAMVHLLRSEGVQLNNQPIPPVDKSKHPKGYVPKKPEEDPDWLYYCDWIRSLSGAVTSGFLRAAELGVELQESWVVCSSAAYLWNYNNHLLTDSRHRELVEPFTAVVEALKKVGHAGEAILLTQVCNALAYGLIQPWIPPPPPKEPVSTARLTTDKASSPSKKASQKSAKTPAKTPSKPVAVDQDGMGDIKKALEVCDFALDVTSGSIAEDVVPISIRHMLIITWVRVKQMMSQQIKNLGVEDEGNDGQRPMTRCLVALEMTSLNGNGQMEFNVIKLDELSSMVDECVWTEGLVELQVWTRLAEHAYSTHNHQLVMKCAGKALEFDGKRKMEKKLGSHGTMVEAEMLSYSSDILGMSLVENMAGNNAIRRSALEAFLNAARYAGKAGNYSLVIIAARHYWNTSLKLIPSPMERELLRDPLLVILKALADTYREKAKPDKEEKAEEKEPDESKTAPAPTPVSTTPSFGDPSEDLTLRASMYGVVFQSYADRGQWEEGLKVMDEAVRVMPRTKHRLLIFQHRVLTKAKLGKNVQMDIQKFKDESEAYVALMWHRVAKNSKEPMEQLAAYQQAIVALQTPSSEWQKIDYLIEFAEWLFTNGFSKQDAQDMLDWAADILLNMQFGPQFKPEETAGRSSAKRRGKGKGKPSPPPTAKPKPPPQPKPPARKKEEEEEDGPDRYIPVSRPSQIGVEVANPSLQFTDLWQTRQLEALLRIHVILAKVAGKTSPYFKDFAVMAYRYCMRIWEASLQSVPHVIKEMAKLAATAQAERPASRGKGDKKETPAKADKPKRKGPIEAIPATLEDWASYDIPEEVREAFRNDTTGAGVNKTTITKPTLTLHYMQTLADQLRDLGYNHLALPILTLAEVIGADVLGSKAMSSLWHTRLLETCLEINLLPAAGFHEQQAGPAIAEEDQAVSREEIAKWHEHQEQVRREELRLQQSQEALGKFVPKTTTSKEDSQETTPPWTVSGVNLRKVWTDKAEVLLRLGYYQGARTLLGEAHKAAKTFGDQRTEVRTLQNLARLSTLEANLGQAVTLLQEAQALGGDEEFWFQTVLDMADAVMREVDSDTKAKKAKSILLHAITVYKEVLENRSTKADLFGYFVASFEAKLAAIQLEEALDVETNAMQDEPVDMKEVLRLFQGCAERLLTAGYPRRAAEVMEQHAGALRELARAATIPEQLHSCLLEGRRILGHAVSVMEELLQDVQTLTPLHETQNMSLPLQREVAGLKVKYAELLGEIFEAVAREDRNRTIIEARKGSLQRMVEDYIRSTPDPHGVEKEWGAVTATLPQAAIVQLTAAHSLARGYTPLRAKSLYLIGRVLSVLSAHLNPDHPSQQWELQYLDLNAVLPDSTGRIPEEEQVRRDFMMLRK</sequence>
<dbReference type="OrthoDB" id="68437at2759"/>
<feature type="compositionally biased region" description="Basic residues" evidence="1">
    <location>
        <begin position="1345"/>
        <end position="1354"/>
    </location>
</feature>
<feature type="compositionally biased region" description="Low complexity" evidence="1">
    <location>
        <begin position="866"/>
        <end position="886"/>
    </location>
</feature>
<feature type="compositionally biased region" description="Polar residues" evidence="1">
    <location>
        <begin position="289"/>
        <end position="303"/>
    </location>
</feature>
<feature type="region of interest" description="Disordered" evidence="1">
    <location>
        <begin position="1334"/>
        <end position="1395"/>
    </location>
</feature>
<reference evidence="3" key="1">
    <citation type="submission" date="2025-08" db="UniProtKB">
        <authorList>
            <consortium name="RefSeq"/>
        </authorList>
    </citation>
    <scope>IDENTIFICATION</scope>
    <source>
        <tissue evidence="3">Gonad</tissue>
    </source>
</reference>
<evidence type="ECO:0000313" key="3">
    <source>
        <dbReference type="RefSeq" id="XP_019625575.1"/>
    </source>
</evidence>
<protein>
    <submittedName>
        <fullName evidence="3">Cilia- and flagella-associated protein 46-like</fullName>
    </submittedName>
</protein>
<feature type="region of interest" description="Disordered" evidence="1">
    <location>
        <begin position="854"/>
        <end position="895"/>
    </location>
</feature>
<feature type="compositionally biased region" description="Pro residues" evidence="1">
    <location>
        <begin position="1356"/>
        <end position="1372"/>
    </location>
</feature>
<name>A0A6P4Y973_BRABE</name>
<dbReference type="PANTHER" id="PTHR15977:SF15">
    <property type="entry name" value="CILIA- AND FLAGELLA-ASSOCIATED PROTEIN 46"/>
    <property type="match status" value="1"/>
</dbReference>
<feature type="compositionally biased region" description="Low complexity" evidence="1">
    <location>
        <begin position="1164"/>
        <end position="1176"/>
    </location>
</feature>
<proteinExistence type="predicted"/>
<evidence type="ECO:0000256" key="1">
    <source>
        <dbReference type="SAM" id="MobiDB-lite"/>
    </source>
</evidence>